<comment type="caution">
    <text evidence="1">The sequence shown here is derived from an EMBL/GenBank/DDBJ whole genome shotgun (WGS) entry which is preliminary data.</text>
</comment>
<dbReference type="EMBL" id="BARW01026656">
    <property type="protein sequence ID" value="GAJ07874.1"/>
    <property type="molecule type" value="Genomic_DNA"/>
</dbReference>
<organism evidence="1">
    <name type="scientific">marine sediment metagenome</name>
    <dbReference type="NCBI Taxonomy" id="412755"/>
    <lineage>
        <taxon>unclassified sequences</taxon>
        <taxon>metagenomes</taxon>
        <taxon>ecological metagenomes</taxon>
    </lineage>
</organism>
<dbReference type="AlphaFoldDB" id="X1TRH8"/>
<name>X1TRH8_9ZZZZ</name>
<feature type="non-terminal residue" evidence="1">
    <location>
        <position position="1"/>
    </location>
</feature>
<accession>X1TRH8</accession>
<sequence>SDGYRLWVATDGDLHVRYGDGAGQREWDSPDPSFIDGALHKLQFTYDLSAGEWARFIDDLASGTENGHGSTPGSLSVLPLTVGASNTGAAPFDGDVFSGIVRDGIGGPDVASCIADDYAGPYGLIPDGSVWTDKATGRIWTTHGDVVLAPEVPENNKFVFDGVAGTYLSTPDVNLLDADTAHTSQALGSWASGGGLNNITRETGPLVPQYGLGYTNGLYTAGSSTYRGPGAGTSGVPGLSDTEYALTVDVASTSVGDQ</sequence>
<feature type="non-terminal residue" evidence="1">
    <location>
        <position position="258"/>
    </location>
</feature>
<evidence type="ECO:0000313" key="1">
    <source>
        <dbReference type="EMBL" id="GAJ07874.1"/>
    </source>
</evidence>
<protein>
    <submittedName>
        <fullName evidence="1">Uncharacterized protein</fullName>
    </submittedName>
</protein>
<gene>
    <name evidence="1" type="ORF">S12H4_43437</name>
</gene>
<proteinExistence type="predicted"/>
<dbReference type="InterPro" id="IPR013320">
    <property type="entry name" value="ConA-like_dom_sf"/>
</dbReference>
<reference evidence="1" key="1">
    <citation type="journal article" date="2014" name="Front. Microbiol.">
        <title>High frequency of phylogenetically diverse reductive dehalogenase-homologous genes in deep subseafloor sedimentary metagenomes.</title>
        <authorList>
            <person name="Kawai M."/>
            <person name="Futagami T."/>
            <person name="Toyoda A."/>
            <person name="Takaki Y."/>
            <person name="Nishi S."/>
            <person name="Hori S."/>
            <person name="Arai W."/>
            <person name="Tsubouchi T."/>
            <person name="Morono Y."/>
            <person name="Uchiyama I."/>
            <person name="Ito T."/>
            <person name="Fujiyama A."/>
            <person name="Inagaki F."/>
            <person name="Takami H."/>
        </authorList>
    </citation>
    <scope>NUCLEOTIDE SEQUENCE</scope>
    <source>
        <strain evidence="1">Expedition CK06-06</strain>
    </source>
</reference>
<dbReference type="SUPFAM" id="SSF49899">
    <property type="entry name" value="Concanavalin A-like lectins/glucanases"/>
    <property type="match status" value="1"/>
</dbReference>